<dbReference type="STRING" id="1611254.A0A2G5UD18"/>
<dbReference type="PANTHER" id="PTHR12904">
    <property type="match status" value="1"/>
</dbReference>
<name>A0A2G5UD18_9PELO</name>
<dbReference type="SUPFAM" id="SSF52058">
    <property type="entry name" value="L domain-like"/>
    <property type="match status" value="1"/>
</dbReference>
<organism evidence="1 2">
    <name type="scientific">Caenorhabditis nigoni</name>
    <dbReference type="NCBI Taxonomy" id="1611254"/>
    <lineage>
        <taxon>Eukaryota</taxon>
        <taxon>Metazoa</taxon>
        <taxon>Ecdysozoa</taxon>
        <taxon>Nematoda</taxon>
        <taxon>Chromadorea</taxon>
        <taxon>Rhabditida</taxon>
        <taxon>Rhabditina</taxon>
        <taxon>Rhabditomorpha</taxon>
        <taxon>Rhabditoidea</taxon>
        <taxon>Rhabditidae</taxon>
        <taxon>Peloderinae</taxon>
        <taxon>Caenorhabditis</taxon>
    </lineage>
</organism>
<reference evidence="2" key="1">
    <citation type="submission" date="2017-10" db="EMBL/GenBank/DDBJ databases">
        <title>Rapid genome shrinkage in a self-fertile nematode reveals novel sperm competition proteins.</title>
        <authorList>
            <person name="Yin D."/>
            <person name="Schwarz E.M."/>
            <person name="Thomas C.G."/>
            <person name="Felde R.L."/>
            <person name="Korf I.F."/>
            <person name="Cutter A.D."/>
            <person name="Schartner C.M."/>
            <person name="Ralston E.J."/>
            <person name="Meyer B.J."/>
            <person name="Haag E.S."/>
        </authorList>
    </citation>
    <scope>NUCLEOTIDE SEQUENCE [LARGE SCALE GENOMIC DNA]</scope>
    <source>
        <strain evidence="2">JU1422</strain>
    </source>
</reference>
<dbReference type="OrthoDB" id="433501at2759"/>
<comment type="caution">
    <text evidence="1">The sequence shown here is derived from an EMBL/GenBank/DDBJ whole genome shotgun (WGS) entry which is preliminary data.</text>
</comment>
<dbReference type="Gene3D" id="3.80.10.10">
    <property type="entry name" value="Ribonuclease Inhibitor"/>
    <property type="match status" value="1"/>
</dbReference>
<keyword evidence="2" id="KW-1185">Reference proteome</keyword>
<evidence type="ECO:0000313" key="2">
    <source>
        <dbReference type="Proteomes" id="UP000230233"/>
    </source>
</evidence>
<dbReference type="Proteomes" id="UP000230233">
    <property type="component" value="Chromosome IV"/>
</dbReference>
<evidence type="ECO:0000313" key="1">
    <source>
        <dbReference type="EMBL" id="PIC37420.1"/>
    </source>
</evidence>
<accession>A0A2G5UD18</accession>
<dbReference type="GO" id="GO:0031462">
    <property type="term" value="C:Cul2-RING ubiquitin ligase complex"/>
    <property type="evidence" value="ECO:0007669"/>
    <property type="project" value="TreeGrafter"/>
</dbReference>
<dbReference type="InterPro" id="IPR051341">
    <property type="entry name" value="Zyg-11_UBL_adapter"/>
</dbReference>
<proteinExistence type="predicted"/>
<dbReference type="EMBL" id="PDUG01000004">
    <property type="protein sequence ID" value="PIC37420.1"/>
    <property type="molecule type" value="Genomic_DNA"/>
</dbReference>
<sequence length="714" mass="83764">MDESLHNIALKYVAEYMKNGTYKGSEFKIHDTKLSQTIFKAMCRTEGFTEISATESIEKLRITEFQLPTGFTEEQRQAIYGQNLVTLELNNLETVPILHYHYVQEDDGTQKTHVDIYYVLTRLLNPESRQTLRNLSIQQGDLEFTPDWIKYVHILLPNLDSLVLDTVSLYSYEFETLCDRLQRLTKLELRDDIINSYASISKLKNLEILLLPDAEFQSKDDVQGIFELKKLRVLDIGRVRASEDYSNNFKFYMECEQCLPELRFLGCMQNDMNLEELEKLIDTHPKLEMICLLETPLEKIPASAVYIPENRSIKLQTFETFEKCMEVISFSIQTDRIALRPLVTALEHMTEFVKTDMENLNHVDWEHVFRFVSDIYVKHNCTEKGLLACLLFMLEYLRAPKQTVVQCRVIIPAAVFPFNENSEYCLGYQLELVKYQLKNEVDVLCHPQLDILCKQAAECLLQCIDPRKSLFQECLKFLGNNIDRLTPEQARSIAENDDYRLLIVLSVCLNSIPSREFTIELYQPLASVIFKLLKCSKSEFFVAHLHFASKRFIQFAIQKTKDFNGIVDIELWILDMFKGLLEFVSLHTLHVFVEEDIFKRLLHYMNISVKSLQESTVSFLIALFLMIVIRSGVRSLKPDYLEIHQESLNETMEKIRKLPKLPNRDDDFFIMNILRGDGTWRRNWAKDLMKIHERVNDPDRYRINPKRFRYNPNP</sequence>
<dbReference type="InterPro" id="IPR032675">
    <property type="entry name" value="LRR_dom_sf"/>
</dbReference>
<dbReference type="PANTHER" id="PTHR12904:SF28">
    <property type="entry name" value="ATP SYNTHASE SUBUNIT ALPHA-RELATED"/>
    <property type="match status" value="1"/>
</dbReference>
<dbReference type="AlphaFoldDB" id="A0A2G5UD18"/>
<protein>
    <submittedName>
        <fullName evidence="1">Uncharacterized protein</fullName>
    </submittedName>
</protein>
<gene>
    <name evidence="1" type="primary">Cnig_chr_IV.g16055</name>
    <name evidence="1" type="ORF">B9Z55_016055</name>
</gene>